<keyword evidence="6 11" id="KW-0732">Signal</keyword>
<dbReference type="NCBIfam" id="TIGR01726">
    <property type="entry name" value="HEQRo_perm_3TM"/>
    <property type="match status" value="1"/>
</dbReference>
<dbReference type="InterPro" id="IPR000515">
    <property type="entry name" value="MetI-like"/>
</dbReference>
<reference evidence="13" key="1">
    <citation type="submission" date="2016-08" db="EMBL/GenBank/DDBJ databases">
        <title>Complete genome of Cloacibacillus porcorum.</title>
        <authorList>
            <person name="Looft T."/>
            <person name="Bayles D.O."/>
            <person name="Alt D.P."/>
        </authorList>
    </citation>
    <scope>NUCLEOTIDE SEQUENCE [LARGE SCALE GENOMIC DNA]</scope>
    <source>
        <strain evidence="13">CL-84</strain>
    </source>
</reference>
<dbReference type="InterPro" id="IPR001638">
    <property type="entry name" value="Solute-binding_3/MltF_N"/>
</dbReference>
<dbReference type="SMART" id="SM00079">
    <property type="entry name" value="PBPe"/>
    <property type="match status" value="1"/>
</dbReference>
<evidence type="ECO:0000313" key="14">
    <source>
        <dbReference type="Proteomes" id="UP000093044"/>
    </source>
</evidence>
<dbReference type="PANTHER" id="PTHR30614">
    <property type="entry name" value="MEMBRANE COMPONENT OF AMINO ACID ABC TRANSPORTER"/>
    <property type="match status" value="1"/>
</dbReference>
<dbReference type="InterPro" id="IPR035906">
    <property type="entry name" value="MetI-like_sf"/>
</dbReference>
<accession>A0A1B2I308</accession>
<feature type="domain" description="ABC transmembrane type-1" evidence="12">
    <location>
        <begin position="308"/>
        <end position="496"/>
    </location>
</feature>
<dbReference type="Pfam" id="PF00528">
    <property type="entry name" value="BPD_transp_1"/>
    <property type="match status" value="1"/>
</dbReference>
<dbReference type="PROSITE" id="PS50928">
    <property type="entry name" value="ABC_TM1"/>
    <property type="match status" value="1"/>
</dbReference>
<keyword evidence="4" id="KW-1003">Cell membrane</keyword>
<dbReference type="InterPro" id="IPR001320">
    <property type="entry name" value="Iontro_rcpt_C"/>
</dbReference>
<dbReference type="Gene3D" id="3.40.190.10">
    <property type="entry name" value="Periplasmic binding protein-like II"/>
    <property type="match status" value="2"/>
</dbReference>
<dbReference type="Pfam" id="PF00497">
    <property type="entry name" value="SBP_bac_3"/>
    <property type="match status" value="1"/>
</dbReference>
<evidence type="ECO:0000256" key="6">
    <source>
        <dbReference type="ARBA" id="ARBA00022729"/>
    </source>
</evidence>
<dbReference type="CDD" id="cd13530">
    <property type="entry name" value="PBP2_peptides_like"/>
    <property type="match status" value="1"/>
</dbReference>
<feature type="signal peptide" evidence="11">
    <location>
        <begin position="1"/>
        <end position="22"/>
    </location>
</feature>
<evidence type="ECO:0000256" key="1">
    <source>
        <dbReference type="ARBA" id="ARBA00004651"/>
    </source>
</evidence>
<dbReference type="SMART" id="SM00062">
    <property type="entry name" value="PBPb"/>
    <property type="match status" value="1"/>
</dbReference>
<dbReference type="InterPro" id="IPR018313">
    <property type="entry name" value="SBP_3_CS"/>
</dbReference>
<dbReference type="Proteomes" id="UP000093044">
    <property type="component" value="Chromosome"/>
</dbReference>
<evidence type="ECO:0000256" key="4">
    <source>
        <dbReference type="ARBA" id="ARBA00022475"/>
    </source>
</evidence>
<evidence type="ECO:0000256" key="8">
    <source>
        <dbReference type="ARBA" id="ARBA00022989"/>
    </source>
</evidence>
<evidence type="ECO:0000256" key="10">
    <source>
        <dbReference type="RuleBase" id="RU363032"/>
    </source>
</evidence>
<dbReference type="GO" id="GO:0015276">
    <property type="term" value="F:ligand-gated monoatomic ion channel activity"/>
    <property type="evidence" value="ECO:0007669"/>
    <property type="project" value="InterPro"/>
</dbReference>
<keyword evidence="7" id="KW-0029">Amino-acid transport</keyword>
<organism evidence="13 14">
    <name type="scientific">Cloacibacillus porcorum</name>
    <dbReference type="NCBI Taxonomy" id="1197717"/>
    <lineage>
        <taxon>Bacteria</taxon>
        <taxon>Thermotogati</taxon>
        <taxon>Synergistota</taxon>
        <taxon>Synergistia</taxon>
        <taxon>Synergistales</taxon>
        <taxon>Synergistaceae</taxon>
        <taxon>Cloacibacillus</taxon>
    </lineage>
</organism>
<gene>
    <name evidence="13" type="ORF">BED41_04025</name>
</gene>
<dbReference type="InterPro" id="IPR010065">
    <property type="entry name" value="AA_ABC_transptr_permease_3TM"/>
</dbReference>
<dbReference type="SUPFAM" id="SSF53850">
    <property type="entry name" value="Periplasmic binding protein-like II"/>
    <property type="match status" value="1"/>
</dbReference>
<keyword evidence="5 10" id="KW-0812">Transmembrane</keyword>
<dbReference type="InterPro" id="IPR043429">
    <property type="entry name" value="ArtM/GltK/GlnP/TcyL/YhdX-like"/>
</dbReference>
<dbReference type="GeneID" id="83057022"/>
<dbReference type="STRING" id="1197717.BED41_04025"/>
<evidence type="ECO:0000313" key="13">
    <source>
        <dbReference type="EMBL" id="ANZ44327.1"/>
    </source>
</evidence>
<dbReference type="CDD" id="cd06261">
    <property type="entry name" value="TM_PBP2"/>
    <property type="match status" value="1"/>
</dbReference>
<sequence length="526" mass="59103">MKKLIALTALILALLSPAALYAGETAAVSADSGEKILRWGGDSEGGFPYMFPDPKDPKKLIGFEVDIVDALAEEMGRKPVYVNNAWDNLIPGLDRNLYDIAINGLEVTPEHEEAINFSIPYYKTYLQLAVRRKDDSVKNLQDLKGKVAGTLKESYAQMVLEEVGDVEIRTYIVEANTYEDLANGRLDAALFDQPIALYSAGFNPEIKFVGPPIGEITYAIAIRKQDKELLTEVNRALVALRDSGKLREIYDKWNLWTPVMATEFNDFDPPKYEPVYYNEWAEAHRPNLTMQKRMERYWDAMPLFAKGALVTMEVSIVAMVIAISLGLILAVTRVFAPGWLALIATWYVEIVRGTPVLIQLFFIFYGLPSVGIKFSPFWAGAIGLGLNYAAYEAEIYRTGLFAIPRTQWESALALGMTRWQAMREVILPQAVRVVIPPITNDFISLLKDSSLVSIITMVDLTKVYGQVSATYYDYFGPGIIVAIIYLILGLPFVRFARFTEKRLAAAENDGKQGRRENIYRSSTRYL</sequence>
<evidence type="ECO:0000256" key="3">
    <source>
        <dbReference type="ARBA" id="ARBA00022448"/>
    </source>
</evidence>
<evidence type="ECO:0000259" key="12">
    <source>
        <dbReference type="PROSITE" id="PS50928"/>
    </source>
</evidence>
<dbReference type="PROSITE" id="PS01039">
    <property type="entry name" value="SBP_BACTERIAL_3"/>
    <property type="match status" value="1"/>
</dbReference>
<dbReference type="PANTHER" id="PTHR30614:SF0">
    <property type="entry name" value="L-CYSTINE TRANSPORT SYSTEM PERMEASE PROTEIN TCYL"/>
    <property type="match status" value="1"/>
</dbReference>
<feature type="transmembrane region" description="Helical" evidence="10">
    <location>
        <begin position="316"/>
        <end position="344"/>
    </location>
</feature>
<evidence type="ECO:0000256" key="5">
    <source>
        <dbReference type="ARBA" id="ARBA00022692"/>
    </source>
</evidence>
<evidence type="ECO:0000256" key="7">
    <source>
        <dbReference type="ARBA" id="ARBA00022970"/>
    </source>
</evidence>
<protein>
    <submittedName>
        <fullName evidence="13">Amino acid ABC transporter permease</fullName>
    </submittedName>
</protein>
<name>A0A1B2I308_9BACT</name>
<dbReference type="SUPFAM" id="SSF161098">
    <property type="entry name" value="MetI-like"/>
    <property type="match status" value="1"/>
</dbReference>
<comment type="subcellular location">
    <subcellularLocation>
        <location evidence="1 10">Cell membrane</location>
        <topology evidence="1 10">Multi-pass membrane protein</topology>
    </subcellularLocation>
</comment>
<dbReference type="KEGG" id="cpor:BED41_04025"/>
<dbReference type="GO" id="GO:0043190">
    <property type="term" value="C:ATP-binding cassette (ABC) transporter complex"/>
    <property type="evidence" value="ECO:0007669"/>
    <property type="project" value="InterPro"/>
</dbReference>
<keyword evidence="3 10" id="KW-0813">Transport</keyword>
<comment type="similarity">
    <text evidence="10">Belongs to the binding-protein-dependent transport system permease family.</text>
</comment>
<proteinExistence type="inferred from homology"/>
<keyword evidence="9 10" id="KW-0472">Membrane</keyword>
<feature type="transmembrane region" description="Helical" evidence="10">
    <location>
        <begin position="474"/>
        <end position="493"/>
    </location>
</feature>
<dbReference type="GO" id="GO:0006865">
    <property type="term" value="P:amino acid transport"/>
    <property type="evidence" value="ECO:0007669"/>
    <property type="project" value="UniProtKB-KW"/>
</dbReference>
<dbReference type="AlphaFoldDB" id="A0A1B2I308"/>
<dbReference type="OrthoDB" id="9805999at2"/>
<evidence type="ECO:0000256" key="2">
    <source>
        <dbReference type="ARBA" id="ARBA00010333"/>
    </source>
</evidence>
<dbReference type="Gene3D" id="1.10.3720.10">
    <property type="entry name" value="MetI-like"/>
    <property type="match status" value="1"/>
</dbReference>
<keyword evidence="14" id="KW-1185">Reference proteome</keyword>
<dbReference type="RefSeq" id="WP_066743338.1">
    <property type="nucleotide sequence ID" value="NZ_CP016757.1"/>
</dbReference>
<comment type="similarity">
    <text evidence="2">Belongs to the bacterial solute-binding protein 3 family.</text>
</comment>
<feature type="chain" id="PRO_5008538892" evidence="11">
    <location>
        <begin position="23"/>
        <end position="526"/>
    </location>
</feature>
<evidence type="ECO:0000256" key="9">
    <source>
        <dbReference type="ARBA" id="ARBA00023136"/>
    </source>
</evidence>
<evidence type="ECO:0000256" key="11">
    <source>
        <dbReference type="SAM" id="SignalP"/>
    </source>
</evidence>
<feature type="transmembrane region" description="Helical" evidence="10">
    <location>
        <begin position="356"/>
        <end position="378"/>
    </location>
</feature>
<dbReference type="EMBL" id="CP016757">
    <property type="protein sequence ID" value="ANZ44327.1"/>
    <property type="molecule type" value="Genomic_DNA"/>
</dbReference>
<keyword evidence="8 10" id="KW-1133">Transmembrane helix</keyword>